<evidence type="ECO:0000313" key="2">
    <source>
        <dbReference type="Proteomes" id="UP000243006"/>
    </source>
</evidence>
<evidence type="ECO:0000313" key="1">
    <source>
        <dbReference type="EMBL" id="OUC48954.1"/>
    </source>
</evidence>
<name>A0A1Y3EUX1_9BILA</name>
<accession>A0A1Y3EUX1</accession>
<organism evidence="1 2">
    <name type="scientific">Trichinella nativa</name>
    <dbReference type="NCBI Taxonomy" id="6335"/>
    <lineage>
        <taxon>Eukaryota</taxon>
        <taxon>Metazoa</taxon>
        <taxon>Ecdysozoa</taxon>
        <taxon>Nematoda</taxon>
        <taxon>Enoplea</taxon>
        <taxon>Dorylaimia</taxon>
        <taxon>Trichinellida</taxon>
        <taxon>Trichinellidae</taxon>
        <taxon>Trichinella</taxon>
    </lineage>
</organism>
<dbReference type="AlphaFoldDB" id="A0A1Y3EUX1"/>
<sequence>MAMAYLNEPCRKGRKCVVDQHQLLFDNGKLAFAFSASLSNLINHPIPSVKMFSTAPIIYSHHYDVNVGESWNSVIIRLCVHSYQRR</sequence>
<comment type="caution">
    <text evidence="1">The sequence shown here is derived from an EMBL/GenBank/DDBJ whole genome shotgun (WGS) entry which is preliminary data.</text>
</comment>
<proteinExistence type="predicted"/>
<dbReference type="EMBL" id="LVZM01001737">
    <property type="protein sequence ID" value="OUC48954.1"/>
    <property type="molecule type" value="Genomic_DNA"/>
</dbReference>
<protein>
    <submittedName>
        <fullName evidence="1">Uncharacterized protein</fullName>
    </submittedName>
</protein>
<reference evidence="1 2" key="1">
    <citation type="submission" date="2015-04" db="EMBL/GenBank/DDBJ databases">
        <title>Draft genome of the roundworm Trichinella nativa.</title>
        <authorList>
            <person name="Mitreva M."/>
        </authorList>
    </citation>
    <scope>NUCLEOTIDE SEQUENCE [LARGE SCALE GENOMIC DNA]</scope>
    <source>
        <strain evidence="1 2">ISS45</strain>
    </source>
</reference>
<dbReference type="Proteomes" id="UP000243006">
    <property type="component" value="Unassembled WGS sequence"/>
</dbReference>
<gene>
    <name evidence="1" type="ORF">D917_05847</name>
</gene>